<dbReference type="Gene3D" id="2.170.150.20">
    <property type="entry name" value="Peptide methionine sulfoxide reductase"/>
    <property type="match status" value="1"/>
</dbReference>
<evidence type="ECO:0000259" key="7">
    <source>
        <dbReference type="PROSITE" id="PS51790"/>
    </source>
</evidence>
<gene>
    <name evidence="8" type="primary">msrB</name>
    <name evidence="8" type="ORF">HLI_00980</name>
</gene>
<reference evidence="8 9" key="1">
    <citation type="submission" date="2018-01" db="EMBL/GenBank/DDBJ databases">
        <title>The whole genome sequencing and assembly of Halobacillus litoralis ERB031 strain.</title>
        <authorList>
            <person name="Lee S.-J."/>
            <person name="Park M.-K."/>
            <person name="Kim J.-Y."/>
            <person name="Lee Y.-J."/>
            <person name="Yi H."/>
            <person name="Bahn Y.-S."/>
            <person name="Kim J.F."/>
            <person name="Lee D.-W."/>
        </authorList>
    </citation>
    <scope>NUCLEOTIDE SEQUENCE [LARGE SCALE GENOMIC DNA]</scope>
    <source>
        <strain evidence="8 9">ERB 031</strain>
    </source>
</reference>
<dbReference type="FunFam" id="2.170.150.20:FF:000003">
    <property type="entry name" value="Peptide methionine sulfoxide reductase MsrB"/>
    <property type="match status" value="1"/>
</dbReference>
<sequence length="154" mass="17334">MKVVQMYNGEEKAYSEQELKDLLTKTQYDVTQNDGTEPAFNNEYWDNKEKGIYVDLVSGEPLFSSADQYKSGTGWPSFSQPLVEENIVTKDDPGIFGVRTEVRSKGADSHIGHVFNDGPDPTGLRYCMNSAAMEFIPKDEMEARGYGPFLEDIK</sequence>
<dbReference type="NCBIfam" id="TIGR00357">
    <property type="entry name" value="peptide-methionine (R)-S-oxide reductase MsrB"/>
    <property type="match status" value="1"/>
</dbReference>
<dbReference type="OrthoDB" id="4174719at2"/>
<evidence type="ECO:0000256" key="2">
    <source>
        <dbReference type="ARBA" id="ARBA00012499"/>
    </source>
</evidence>
<evidence type="ECO:0000256" key="4">
    <source>
        <dbReference type="ARBA" id="ARBA00023002"/>
    </source>
</evidence>
<proteinExistence type="inferred from homology"/>
<dbReference type="AlphaFoldDB" id="A0A410MIJ2"/>
<dbReference type="GO" id="GO:0033743">
    <property type="term" value="F:peptide-methionine (R)-S-oxide reductase activity"/>
    <property type="evidence" value="ECO:0007669"/>
    <property type="project" value="UniProtKB-EC"/>
</dbReference>
<feature type="domain" description="MsrB" evidence="7">
    <location>
        <begin position="16"/>
        <end position="138"/>
    </location>
</feature>
<dbReference type="PANTHER" id="PTHR10173:SF59">
    <property type="entry name" value="PEPTIDE METHIONINE SULFOXIDE REDUCTASE MSRA_MSRB"/>
    <property type="match status" value="1"/>
</dbReference>
<dbReference type="PROSITE" id="PS51790">
    <property type="entry name" value="MSRB"/>
    <property type="match status" value="1"/>
</dbReference>
<evidence type="ECO:0000256" key="3">
    <source>
        <dbReference type="ARBA" id="ARBA00021130"/>
    </source>
</evidence>
<dbReference type="EMBL" id="CP026118">
    <property type="protein sequence ID" value="QAS54520.1"/>
    <property type="molecule type" value="Genomic_DNA"/>
</dbReference>
<evidence type="ECO:0000313" key="8">
    <source>
        <dbReference type="EMBL" id="QAS54520.1"/>
    </source>
</evidence>
<dbReference type="InterPro" id="IPR011057">
    <property type="entry name" value="Mss4-like_sf"/>
</dbReference>
<dbReference type="PANTHER" id="PTHR10173">
    <property type="entry name" value="METHIONINE SULFOXIDE REDUCTASE"/>
    <property type="match status" value="1"/>
</dbReference>
<name>A0A410MIJ2_9BACI</name>
<dbReference type="Pfam" id="PF01641">
    <property type="entry name" value="SelR"/>
    <property type="match status" value="1"/>
</dbReference>
<dbReference type="GO" id="GO:0005737">
    <property type="term" value="C:cytoplasm"/>
    <property type="evidence" value="ECO:0007669"/>
    <property type="project" value="TreeGrafter"/>
</dbReference>
<dbReference type="EC" id="1.8.4.12" evidence="2"/>
<protein>
    <recommendedName>
        <fullName evidence="3">Peptide methionine sulfoxide reductase MsrB</fullName>
        <ecNumber evidence="2">1.8.4.12</ecNumber>
    </recommendedName>
    <alternativeName>
        <fullName evidence="6">Peptide-methionine (R)-S-oxide reductase</fullName>
    </alternativeName>
</protein>
<dbReference type="KEGG" id="hli:HLI_00980"/>
<organism evidence="8 9">
    <name type="scientific">Halobacillus litoralis</name>
    <dbReference type="NCBI Taxonomy" id="45668"/>
    <lineage>
        <taxon>Bacteria</taxon>
        <taxon>Bacillati</taxon>
        <taxon>Bacillota</taxon>
        <taxon>Bacilli</taxon>
        <taxon>Bacillales</taxon>
        <taxon>Bacillaceae</taxon>
        <taxon>Halobacillus</taxon>
    </lineage>
</organism>
<dbReference type="InterPro" id="IPR028427">
    <property type="entry name" value="Met_Sox_Rdtase_MsrB"/>
</dbReference>
<dbReference type="GO" id="GO:0006979">
    <property type="term" value="P:response to oxidative stress"/>
    <property type="evidence" value="ECO:0007669"/>
    <property type="project" value="InterPro"/>
</dbReference>
<dbReference type="SUPFAM" id="SSF51316">
    <property type="entry name" value="Mss4-like"/>
    <property type="match status" value="1"/>
</dbReference>
<evidence type="ECO:0000256" key="6">
    <source>
        <dbReference type="ARBA" id="ARBA00075819"/>
    </source>
</evidence>
<evidence type="ECO:0000256" key="1">
    <source>
        <dbReference type="ARBA" id="ARBA00007174"/>
    </source>
</evidence>
<comment type="similarity">
    <text evidence="1">Belongs to the MsrB Met sulfoxide reductase family.</text>
</comment>
<keyword evidence="4" id="KW-0560">Oxidoreductase</keyword>
<dbReference type="Proteomes" id="UP000287756">
    <property type="component" value="Chromosome"/>
</dbReference>
<evidence type="ECO:0000313" key="9">
    <source>
        <dbReference type="Proteomes" id="UP000287756"/>
    </source>
</evidence>
<comment type="catalytic activity">
    <reaction evidence="5">
        <text>L-methionyl-[protein] + [thioredoxin]-disulfide + H2O = L-methionyl-(R)-S-oxide-[protein] + [thioredoxin]-dithiol</text>
        <dbReference type="Rhea" id="RHEA:24164"/>
        <dbReference type="Rhea" id="RHEA-COMP:10698"/>
        <dbReference type="Rhea" id="RHEA-COMP:10700"/>
        <dbReference type="Rhea" id="RHEA-COMP:12313"/>
        <dbReference type="Rhea" id="RHEA-COMP:12314"/>
        <dbReference type="ChEBI" id="CHEBI:15377"/>
        <dbReference type="ChEBI" id="CHEBI:16044"/>
        <dbReference type="ChEBI" id="CHEBI:29950"/>
        <dbReference type="ChEBI" id="CHEBI:45764"/>
        <dbReference type="ChEBI" id="CHEBI:50058"/>
        <dbReference type="EC" id="1.8.4.12"/>
    </reaction>
</comment>
<accession>A0A410MIJ2</accession>
<dbReference type="InterPro" id="IPR002579">
    <property type="entry name" value="Met_Sox_Rdtase_MsrB_dom"/>
</dbReference>
<evidence type="ECO:0000256" key="5">
    <source>
        <dbReference type="ARBA" id="ARBA00048488"/>
    </source>
</evidence>
<dbReference type="GO" id="GO:0030091">
    <property type="term" value="P:protein repair"/>
    <property type="evidence" value="ECO:0007669"/>
    <property type="project" value="InterPro"/>
</dbReference>